<organism evidence="2 3">
    <name type="scientific">Candidatus Gemmiger excrementipullorum</name>
    <dbReference type="NCBI Taxonomy" id="2838610"/>
    <lineage>
        <taxon>Bacteria</taxon>
        <taxon>Bacillati</taxon>
        <taxon>Bacillota</taxon>
        <taxon>Clostridia</taxon>
        <taxon>Eubacteriales</taxon>
        <taxon>Gemmiger</taxon>
    </lineage>
</organism>
<keyword evidence="1" id="KW-0812">Transmembrane</keyword>
<feature type="transmembrane region" description="Helical" evidence="1">
    <location>
        <begin position="70"/>
        <end position="89"/>
    </location>
</feature>
<dbReference type="AlphaFoldDB" id="A0A9D1XZ26"/>
<feature type="transmembrane region" description="Helical" evidence="1">
    <location>
        <begin position="6"/>
        <end position="31"/>
    </location>
</feature>
<feature type="transmembrane region" description="Helical" evidence="1">
    <location>
        <begin position="43"/>
        <end position="64"/>
    </location>
</feature>
<proteinExistence type="predicted"/>
<keyword evidence="1" id="KW-1133">Transmembrane helix</keyword>
<dbReference type="EMBL" id="DXEI01000011">
    <property type="protein sequence ID" value="HIX93926.1"/>
    <property type="molecule type" value="Genomic_DNA"/>
</dbReference>
<gene>
    <name evidence="2" type="ORF">H9846_00480</name>
</gene>
<sequence>MAAAPAAWAVASDILWCLGLGCLLGAARDLLDFVPGGGAVRCFLWDIAVFAAAAVLVCGFAAGVSSSGVARWYMAAGTLGGALAWYGALRGGLHRAARLAGKALRWPFWAAWRALGRLCKRCAAALRSCRHKKVAKTAKNQKKQLQSLPKIVYNEPYVAVCAEKAQERGHPVP</sequence>
<comment type="caution">
    <text evidence="2">The sequence shown here is derived from an EMBL/GenBank/DDBJ whole genome shotgun (WGS) entry which is preliminary data.</text>
</comment>
<evidence type="ECO:0000313" key="3">
    <source>
        <dbReference type="Proteomes" id="UP000886751"/>
    </source>
</evidence>
<protein>
    <recommendedName>
        <fullName evidence="4">Spore cortex biosynthesis protein YabQ</fullName>
    </recommendedName>
</protein>
<evidence type="ECO:0008006" key="4">
    <source>
        <dbReference type="Google" id="ProtNLM"/>
    </source>
</evidence>
<name>A0A9D1XZ26_9FIRM</name>
<keyword evidence="1" id="KW-0472">Membrane</keyword>
<accession>A0A9D1XZ26</accession>
<reference evidence="2" key="1">
    <citation type="journal article" date="2021" name="PeerJ">
        <title>Extensive microbial diversity within the chicken gut microbiome revealed by metagenomics and culture.</title>
        <authorList>
            <person name="Gilroy R."/>
            <person name="Ravi A."/>
            <person name="Getino M."/>
            <person name="Pursley I."/>
            <person name="Horton D.L."/>
            <person name="Alikhan N.F."/>
            <person name="Baker D."/>
            <person name="Gharbi K."/>
            <person name="Hall N."/>
            <person name="Watson M."/>
            <person name="Adriaenssens E.M."/>
            <person name="Foster-Nyarko E."/>
            <person name="Jarju S."/>
            <person name="Secka A."/>
            <person name="Antonio M."/>
            <person name="Oren A."/>
            <person name="Chaudhuri R.R."/>
            <person name="La Ragione R."/>
            <person name="Hildebrand F."/>
            <person name="Pallen M.J."/>
        </authorList>
    </citation>
    <scope>NUCLEOTIDE SEQUENCE</scope>
    <source>
        <strain evidence="2">ChiHecec2B26-7398</strain>
    </source>
</reference>
<dbReference type="Proteomes" id="UP000886751">
    <property type="component" value="Unassembled WGS sequence"/>
</dbReference>
<evidence type="ECO:0000313" key="2">
    <source>
        <dbReference type="EMBL" id="HIX93926.1"/>
    </source>
</evidence>
<reference evidence="2" key="2">
    <citation type="submission" date="2021-04" db="EMBL/GenBank/DDBJ databases">
        <authorList>
            <person name="Gilroy R."/>
        </authorList>
    </citation>
    <scope>NUCLEOTIDE SEQUENCE</scope>
    <source>
        <strain evidence="2">ChiHecec2B26-7398</strain>
    </source>
</reference>
<evidence type="ECO:0000256" key="1">
    <source>
        <dbReference type="SAM" id="Phobius"/>
    </source>
</evidence>